<keyword evidence="6" id="KW-0762">Sugar transport</keyword>
<sequence>MPKRPSSALIAGSVCVTIVAASALGITAFGLSTSGRGAPVRPTPEPDQTTVTVRVWDDTVAAGYEQAFETFERDNPDIDVEVDVVPYDQYFDSLAADVDAGTADDIFWLNSSNYTGYADDGQLLDIDRVLGTTARAAWSPAVVDQFTTEDGHLWGVPQLSDGGIALYYNADLLDAAGIDPAVLDDLSWAPGGGEGDTLLPVLEALTRDAAGHTAADPAFDGTPVQYGYNAGNDLQAIWLDYLASAGGSLENEDSSAFVFDSEEARVAFQYLVDLVQVHRVAPPAASTNEHADFSRDQFTSGTMALFQSGLYNLSPIASTADFDWGVARMPAGPDGRVSVTNGIVAAGNAATPHRDDTAKVLAWLGSSDGARHIGAQGAAVPAVIGAQQVYYDYWEGEGVDVSPFFDVIDDGPTIAAPTGIYGRTQSVIEPTFDDMFTGRLSVADALTKAQTDANALLDD</sequence>
<dbReference type="EMBL" id="BJUV01000026">
    <property type="protein sequence ID" value="GEK84067.1"/>
    <property type="molecule type" value="Genomic_DNA"/>
</dbReference>
<dbReference type="AlphaFoldDB" id="A0A7W3JKJ9"/>
<dbReference type="Proteomes" id="UP000321154">
    <property type="component" value="Unassembled WGS sequence"/>
</dbReference>
<keyword evidence="4" id="KW-0732">Signal</keyword>
<dbReference type="GO" id="GO:0030313">
    <property type="term" value="C:cell envelope"/>
    <property type="evidence" value="ECO:0007669"/>
    <property type="project" value="UniProtKB-SubCell"/>
</dbReference>
<dbReference type="PANTHER" id="PTHR43649">
    <property type="entry name" value="ARABINOSE-BINDING PROTEIN-RELATED"/>
    <property type="match status" value="1"/>
</dbReference>
<evidence type="ECO:0000256" key="3">
    <source>
        <dbReference type="ARBA" id="ARBA00022448"/>
    </source>
</evidence>
<evidence type="ECO:0000313" key="5">
    <source>
        <dbReference type="EMBL" id="GEK84067.1"/>
    </source>
</evidence>
<protein>
    <submittedName>
        <fullName evidence="6">Multiple sugar transport system substrate-binding protein</fullName>
    </submittedName>
    <submittedName>
        <fullName evidence="5">Sugar ABC transporter substrate-binding protein</fullName>
    </submittedName>
</protein>
<dbReference type="OrthoDB" id="1650177at2"/>
<evidence type="ECO:0000256" key="2">
    <source>
        <dbReference type="ARBA" id="ARBA00008520"/>
    </source>
</evidence>
<evidence type="ECO:0000313" key="7">
    <source>
        <dbReference type="Proteomes" id="UP000321154"/>
    </source>
</evidence>
<evidence type="ECO:0000256" key="1">
    <source>
        <dbReference type="ARBA" id="ARBA00004196"/>
    </source>
</evidence>
<dbReference type="InterPro" id="IPR050490">
    <property type="entry name" value="Bact_solute-bd_prot1"/>
</dbReference>
<dbReference type="Proteomes" id="UP000522688">
    <property type="component" value="Unassembled WGS sequence"/>
</dbReference>
<reference evidence="6 8" key="2">
    <citation type="submission" date="2020-07" db="EMBL/GenBank/DDBJ databases">
        <title>Sequencing the genomes of 1000 actinobacteria strains.</title>
        <authorList>
            <person name="Klenk H.-P."/>
        </authorList>
    </citation>
    <scope>NUCLEOTIDE SEQUENCE [LARGE SCALE GENOMIC DNA]</scope>
    <source>
        <strain evidence="6 8">DSM 10309</strain>
    </source>
</reference>
<dbReference type="SUPFAM" id="SSF53850">
    <property type="entry name" value="Periplasmic binding protein-like II"/>
    <property type="match status" value="1"/>
</dbReference>
<accession>A0A7W3JKJ9</accession>
<evidence type="ECO:0000256" key="4">
    <source>
        <dbReference type="ARBA" id="ARBA00022729"/>
    </source>
</evidence>
<reference evidence="5 7" key="1">
    <citation type="submission" date="2019-07" db="EMBL/GenBank/DDBJ databases">
        <title>Whole genome shotgun sequence of Frigoribacterium faeni NBRC 103066.</title>
        <authorList>
            <person name="Hosoyama A."/>
            <person name="Uohara A."/>
            <person name="Ohji S."/>
            <person name="Ichikawa N."/>
        </authorList>
    </citation>
    <scope>NUCLEOTIDE SEQUENCE [LARGE SCALE GENOMIC DNA]</scope>
    <source>
        <strain evidence="5 7">NBRC 103066</strain>
    </source>
</reference>
<keyword evidence="7" id="KW-1185">Reference proteome</keyword>
<dbReference type="EMBL" id="JACGWW010000004">
    <property type="protein sequence ID" value="MBA8814414.1"/>
    <property type="molecule type" value="Genomic_DNA"/>
</dbReference>
<dbReference type="CDD" id="cd13585">
    <property type="entry name" value="PBP2_TMBP_like"/>
    <property type="match status" value="1"/>
</dbReference>
<evidence type="ECO:0000313" key="8">
    <source>
        <dbReference type="Proteomes" id="UP000522688"/>
    </source>
</evidence>
<dbReference type="RefSeq" id="WP_146856404.1">
    <property type="nucleotide sequence ID" value="NZ_BAAAHR010000003.1"/>
</dbReference>
<organism evidence="6 8">
    <name type="scientific">Frigoribacterium faeni</name>
    <dbReference type="NCBI Taxonomy" id="145483"/>
    <lineage>
        <taxon>Bacteria</taxon>
        <taxon>Bacillati</taxon>
        <taxon>Actinomycetota</taxon>
        <taxon>Actinomycetes</taxon>
        <taxon>Micrococcales</taxon>
        <taxon>Microbacteriaceae</taxon>
        <taxon>Frigoribacterium</taxon>
    </lineage>
</organism>
<keyword evidence="3" id="KW-0813">Transport</keyword>
<dbReference type="InterPro" id="IPR006059">
    <property type="entry name" value="SBP"/>
</dbReference>
<gene>
    <name evidence="5" type="primary">uspC</name>
    <name evidence="6" type="ORF">FB463_002685</name>
    <name evidence="5" type="ORF">FFA01_23760</name>
</gene>
<dbReference type="PANTHER" id="PTHR43649:SF31">
    <property type="entry name" value="SN-GLYCEROL-3-PHOSPHATE-BINDING PERIPLASMIC PROTEIN UGPB"/>
    <property type="match status" value="1"/>
</dbReference>
<dbReference type="Gene3D" id="3.40.190.10">
    <property type="entry name" value="Periplasmic binding protein-like II"/>
    <property type="match status" value="1"/>
</dbReference>
<dbReference type="Pfam" id="PF01547">
    <property type="entry name" value="SBP_bac_1"/>
    <property type="match status" value="1"/>
</dbReference>
<evidence type="ECO:0000313" key="6">
    <source>
        <dbReference type="EMBL" id="MBA8814414.1"/>
    </source>
</evidence>
<name>A0A7W3JKJ9_9MICO</name>
<comment type="similarity">
    <text evidence="2">Belongs to the bacterial solute-binding protein 1 family.</text>
</comment>
<comment type="caution">
    <text evidence="6">The sequence shown here is derived from an EMBL/GenBank/DDBJ whole genome shotgun (WGS) entry which is preliminary data.</text>
</comment>
<comment type="subcellular location">
    <subcellularLocation>
        <location evidence="1">Cell envelope</location>
    </subcellularLocation>
</comment>
<proteinExistence type="inferred from homology"/>